<dbReference type="AlphaFoldDB" id="A0A2R4C6K5"/>
<evidence type="ECO:0000313" key="2">
    <source>
        <dbReference type="EMBL" id="AVR95246.1"/>
    </source>
</evidence>
<dbReference type="Proteomes" id="UP000240505">
    <property type="component" value="Chromosome"/>
</dbReference>
<feature type="transmembrane region" description="Helical" evidence="1">
    <location>
        <begin position="25"/>
        <end position="48"/>
    </location>
</feature>
<keyword evidence="1" id="KW-0812">Transmembrane</keyword>
<accession>A0A2R4C6K5</accession>
<keyword evidence="1" id="KW-1133">Transmembrane helix</keyword>
<evidence type="ECO:0000256" key="1">
    <source>
        <dbReference type="SAM" id="Phobius"/>
    </source>
</evidence>
<dbReference type="KEGG" id="masz:C9I28_05545"/>
<name>A0A2R4C6K5_9BURK</name>
<dbReference type="EMBL" id="CP028324">
    <property type="protein sequence ID" value="AVR95246.1"/>
    <property type="molecule type" value="Genomic_DNA"/>
</dbReference>
<organism evidence="2 3">
    <name type="scientific">Pseudoduganella armeniaca</name>
    <dbReference type="NCBI Taxonomy" id="2072590"/>
    <lineage>
        <taxon>Bacteria</taxon>
        <taxon>Pseudomonadati</taxon>
        <taxon>Pseudomonadota</taxon>
        <taxon>Betaproteobacteria</taxon>
        <taxon>Burkholderiales</taxon>
        <taxon>Oxalobacteraceae</taxon>
        <taxon>Telluria group</taxon>
        <taxon>Pseudoduganella</taxon>
    </lineage>
</organism>
<evidence type="ECO:0000313" key="3">
    <source>
        <dbReference type="Proteomes" id="UP000240505"/>
    </source>
</evidence>
<reference evidence="2 3" key="1">
    <citation type="submission" date="2018-03" db="EMBL/GenBank/DDBJ databases">
        <title>Massilia armeniaca sp. nov., isolated from desert soil.</title>
        <authorList>
            <person name="Huang H."/>
            <person name="Ren M."/>
        </authorList>
    </citation>
    <scope>NUCLEOTIDE SEQUENCE [LARGE SCALE GENOMIC DNA]</scope>
    <source>
        <strain evidence="2 3">ZMN-3</strain>
    </source>
</reference>
<protein>
    <submittedName>
        <fullName evidence="2">Uncharacterized protein</fullName>
    </submittedName>
</protein>
<sequence>MRLFALYFADIDALNILRGLSLLDFFIKLIRTLTLFLFIFITLIRIAWRAARGTFCTFFPICIR</sequence>
<keyword evidence="1" id="KW-0472">Membrane</keyword>
<gene>
    <name evidence="2" type="ORF">C9I28_05545</name>
</gene>
<keyword evidence="3" id="KW-1185">Reference proteome</keyword>
<proteinExistence type="predicted"/>